<evidence type="ECO:0000256" key="4">
    <source>
        <dbReference type="ARBA" id="ARBA00023004"/>
    </source>
</evidence>
<dbReference type="InterPro" id="IPR002403">
    <property type="entry name" value="Cyt_P450_E_grp-IV"/>
</dbReference>
<dbReference type="EMBL" id="CDMZ01002938">
    <property type="protein sequence ID" value="CEM44488.1"/>
    <property type="molecule type" value="Genomic_DNA"/>
</dbReference>
<dbReference type="SUPFAM" id="SSF48264">
    <property type="entry name" value="Cytochrome P450"/>
    <property type="match status" value="1"/>
</dbReference>
<evidence type="ECO:0000256" key="2">
    <source>
        <dbReference type="ARBA" id="ARBA00022617"/>
    </source>
</evidence>
<dbReference type="Gene3D" id="1.10.630.10">
    <property type="entry name" value="Cytochrome P450"/>
    <property type="match status" value="1"/>
</dbReference>
<dbReference type="InterPro" id="IPR017972">
    <property type="entry name" value="Cyt_P450_CS"/>
</dbReference>
<comment type="similarity">
    <text evidence="1">Belongs to the cytochrome P450 family.</text>
</comment>
<dbReference type="InterPro" id="IPR001128">
    <property type="entry name" value="Cyt_P450"/>
</dbReference>
<evidence type="ECO:0000256" key="3">
    <source>
        <dbReference type="ARBA" id="ARBA00022723"/>
    </source>
</evidence>
<dbReference type="GO" id="GO:0006694">
    <property type="term" value="P:steroid biosynthetic process"/>
    <property type="evidence" value="ECO:0007669"/>
    <property type="project" value="InterPro"/>
</dbReference>
<dbReference type="Gene3D" id="3.40.50.720">
    <property type="entry name" value="NAD(P)-binding Rossmann-like Domain"/>
    <property type="match status" value="2"/>
</dbReference>
<dbReference type="InterPro" id="IPR036396">
    <property type="entry name" value="Cyt_P450_sf"/>
</dbReference>
<dbReference type="PANTHER" id="PTHR24304">
    <property type="entry name" value="CYTOCHROME P450 FAMILY 7"/>
    <property type="match status" value="1"/>
</dbReference>
<evidence type="ECO:0000256" key="1">
    <source>
        <dbReference type="ARBA" id="ARBA00010617"/>
    </source>
</evidence>
<comment type="cofactor">
    <cofactor evidence="5">
        <name>heme</name>
        <dbReference type="ChEBI" id="CHEBI:30413"/>
    </cofactor>
</comment>
<feature type="domain" description="3-beta hydroxysteroid dehydrogenase/isomerase" evidence="6">
    <location>
        <begin position="12"/>
        <end position="237"/>
    </location>
</feature>
<dbReference type="GO" id="GO:0004497">
    <property type="term" value="F:monooxygenase activity"/>
    <property type="evidence" value="ECO:0007669"/>
    <property type="project" value="InterPro"/>
</dbReference>
<dbReference type="Pfam" id="PF01073">
    <property type="entry name" value="3Beta_HSD"/>
    <property type="match status" value="1"/>
</dbReference>
<dbReference type="InterPro" id="IPR036291">
    <property type="entry name" value="NAD(P)-bd_dom_sf"/>
</dbReference>
<dbReference type="Pfam" id="PF00067">
    <property type="entry name" value="p450"/>
    <property type="match status" value="1"/>
</dbReference>
<name>A0A0G4HJT9_9ALVE</name>
<dbReference type="PROSITE" id="PS00086">
    <property type="entry name" value="CYTOCHROME_P450"/>
    <property type="match status" value="1"/>
</dbReference>
<dbReference type="GO" id="GO:0005506">
    <property type="term" value="F:iron ion binding"/>
    <property type="evidence" value="ECO:0007669"/>
    <property type="project" value="InterPro"/>
</dbReference>
<dbReference type="PANTHER" id="PTHR24304:SF2">
    <property type="entry name" value="24-HYDROXYCHOLESTEROL 7-ALPHA-HYDROXYLASE"/>
    <property type="match status" value="1"/>
</dbReference>
<keyword evidence="2 5" id="KW-0349">Heme</keyword>
<feature type="binding site" description="axial binding residue" evidence="5">
    <location>
        <position position="922"/>
    </location>
    <ligand>
        <name>heme</name>
        <dbReference type="ChEBI" id="CHEBI:30413"/>
    </ligand>
    <ligandPart>
        <name>Fe</name>
        <dbReference type="ChEBI" id="CHEBI:18248"/>
    </ligandPart>
</feature>
<dbReference type="GO" id="GO:0020037">
    <property type="term" value="F:heme binding"/>
    <property type="evidence" value="ECO:0007669"/>
    <property type="project" value="InterPro"/>
</dbReference>
<sequence>MSTAKERKHTAVVLGASGFLGQSLVQMLSQQGVFAVRGVDLRISEDAYRGAAVVYETGDLTDEDRMCEVFKGASVVIHVASPDPQKGTEEIFEKVNVKGAETVVNACKRASVSSLVYTSSASVVYDGSDLLDADENTPVISPEKQPDSYVASKAKGEAVILEANNTAAGFCTVAIRPHSVFGWSAASSPDGCLRGIVEAGARGKLRFRIGNGENLVDFTHVDNAAWAHILSAHALLNLPPPSEIPDPIAARWNRVTGAHSAEVPTIKVLNEVDKKFWAGARERVAGRPFFVTDGEPMRFWSFASLVCGEMGFARPCFSLPTCLMHAVASVSEALLGSRATFTPKRVKYASTHHSFKCDTAKADLLYAPLVTTSAGLQTSCMHLKWDADSMGASAGEKEKQKAEVKVTARGLQGGGKEVVEVVEISLLESWGPFGAGCLQMLCFLGFLSAPYALCVRLTLPAGAADAALFPPFDSLSVWQAVATGIWALLLSSVFGIFAGASTVPVVSPLPVLGAALQFAAGPVTLVRRVAREVRETFALNMCGKKIFFMSGPQALDVVFAATDEELSQKEVYALVTPLFGKGIVYDAELDVRLQQFHFLTGGLAERFMKGYAPIVVQACETYFQHEWKEKGTVDINVTMAELVMLTASKCLLGSVSSTFSVKEAKELAHLYHELEQGITYISAVAPNLPIPKHIQRSKARQRLAEIFGEKIRERRKLHSQQGPSRESVDVLDVLLASRYKDGRAPTDDEMTGLLITLLFAGQHTSSITSAWTIIYLLTEGRGNGQEPLGRLIGEWMSLVGEKEKKAEEDKEAKGQTGASTLGLTYEMITKQMEWGLSCILEALRLTPPLVFVMRYAKVSRKWKGHTFPAGSVLAASPPEAGHNPDVWERPEEYRPQRWIEVDWDTRRKANEFISFGNGRHTCMGRRFAFLQIRTILATMTKNYVIKSRCPRPGIDESQMVVGPKGEFLVEFEKIPEGVDPKKAWEAAGVPVLPPLLRA</sequence>
<dbReference type="PRINTS" id="PR00385">
    <property type="entry name" value="P450"/>
</dbReference>
<evidence type="ECO:0000256" key="5">
    <source>
        <dbReference type="PIRSR" id="PIRSR602403-1"/>
    </source>
</evidence>
<gene>
    <name evidence="7" type="ORF">Cvel_1108</name>
</gene>
<dbReference type="AlphaFoldDB" id="A0A0G4HJT9"/>
<dbReference type="GO" id="GO:0016705">
    <property type="term" value="F:oxidoreductase activity, acting on paired donors, with incorporation or reduction of molecular oxygen"/>
    <property type="evidence" value="ECO:0007669"/>
    <property type="project" value="InterPro"/>
</dbReference>
<dbReference type="InterPro" id="IPR050529">
    <property type="entry name" value="CYP450_sterol_14alpha_dmase"/>
</dbReference>
<dbReference type="InterPro" id="IPR002225">
    <property type="entry name" value="3Beta_OHSteriod_DH/Estase"/>
</dbReference>
<keyword evidence="3 5" id="KW-0479">Metal-binding</keyword>
<accession>A0A0G4HJT9</accession>
<dbReference type="GO" id="GO:0016616">
    <property type="term" value="F:oxidoreductase activity, acting on the CH-OH group of donors, NAD or NADP as acceptor"/>
    <property type="evidence" value="ECO:0007669"/>
    <property type="project" value="InterPro"/>
</dbReference>
<proteinExistence type="inferred from homology"/>
<keyword evidence="4 5" id="KW-0408">Iron</keyword>
<evidence type="ECO:0000259" key="6">
    <source>
        <dbReference type="Pfam" id="PF01073"/>
    </source>
</evidence>
<evidence type="ECO:0000313" key="7">
    <source>
        <dbReference type="EMBL" id="CEM44488.1"/>
    </source>
</evidence>
<reference evidence="7" key="1">
    <citation type="submission" date="2014-11" db="EMBL/GenBank/DDBJ databases">
        <authorList>
            <person name="Otto D Thomas"/>
            <person name="Naeem Raeece"/>
        </authorList>
    </citation>
    <scope>NUCLEOTIDE SEQUENCE</scope>
</reference>
<protein>
    <recommendedName>
        <fullName evidence="6">3-beta hydroxysteroid dehydrogenase/isomerase domain-containing protein</fullName>
    </recommendedName>
</protein>
<dbReference type="VEuPathDB" id="CryptoDB:Cvel_1108"/>
<organism evidence="7">
    <name type="scientific">Chromera velia CCMP2878</name>
    <dbReference type="NCBI Taxonomy" id="1169474"/>
    <lineage>
        <taxon>Eukaryota</taxon>
        <taxon>Sar</taxon>
        <taxon>Alveolata</taxon>
        <taxon>Colpodellida</taxon>
        <taxon>Chromeraceae</taxon>
        <taxon>Chromera</taxon>
    </lineage>
</organism>
<dbReference type="PRINTS" id="PR00465">
    <property type="entry name" value="EP450IV"/>
</dbReference>
<dbReference type="SUPFAM" id="SSF51735">
    <property type="entry name" value="NAD(P)-binding Rossmann-fold domains"/>
    <property type="match status" value="1"/>
</dbReference>